<dbReference type="Proteomes" id="UP000035760">
    <property type="component" value="Unassembled WGS sequence"/>
</dbReference>
<dbReference type="EMBL" id="CBTJ020000111">
    <property type="protein sequence ID" value="CDI04470.1"/>
    <property type="molecule type" value="Genomic_DNA"/>
</dbReference>
<keyword evidence="7" id="KW-1133">Transmembrane helix</keyword>
<evidence type="ECO:0000256" key="4">
    <source>
        <dbReference type="ARBA" id="ARBA00022982"/>
    </source>
</evidence>
<dbReference type="InterPro" id="IPR009056">
    <property type="entry name" value="Cyt_c-like_dom"/>
</dbReference>
<dbReference type="GO" id="GO:0016966">
    <property type="term" value="F:nitric oxide reductase activity"/>
    <property type="evidence" value="ECO:0007669"/>
    <property type="project" value="UniProtKB-EC"/>
</dbReference>
<evidence type="ECO:0000256" key="7">
    <source>
        <dbReference type="SAM" id="Phobius"/>
    </source>
</evidence>
<organism evidence="9 10">
    <name type="scientific">Candidatus Competibacter denitrificans Run_A_D11</name>
    <dbReference type="NCBI Taxonomy" id="1400863"/>
    <lineage>
        <taxon>Bacteria</taxon>
        <taxon>Pseudomonadati</taxon>
        <taxon>Pseudomonadota</taxon>
        <taxon>Gammaproteobacteria</taxon>
        <taxon>Candidatus Competibacteraceae</taxon>
        <taxon>Candidatus Competibacter</taxon>
    </lineage>
</organism>
<keyword evidence="2 6" id="KW-0349">Heme</keyword>
<dbReference type="OrthoDB" id="9809720at2"/>
<reference evidence="9" key="1">
    <citation type="submission" date="2013-07" db="EMBL/GenBank/DDBJ databases">
        <authorList>
            <person name="McIlroy S."/>
        </authorList>
    </citation>
    <scope>NUCLEOTIDE SEQUENCE [LARGE SCALE GENOMIC DNA]</scope>
    <source>
        <strain evidence="9">Run_A_D11</strain>
    </source>
</reference>
<dbReference type="SUPFAM" id="SSF46626">
    <property type="entry name" value="Cytochrome c"/>
    <property type="match status" value="1"/>
</dbReference>
<evidence type="ECO:0000313" key="10">
    <source>
        <dbReference type="Proteomes" id="UP000035760"/>
    </source>
</evidence>
<keyword evidence="7" id="KW-0472">Membrane</keyword>
<keyword evidence="4" id="KW-0249">Electron transport</keyword>
<dbReference type="GO" id="GO:0009055">
    <property type="term" value="F:electron transfer activity"/>
    <property type="evidence" value="ECO:0007669"/>
    <property type="project" value="InterPro"/>
</dbReference>
<dbReference type="PROSITE" id="PS51007">
    <property type="entry name" value="CYTC"/>
    <property type="match status" value="1"/>
</dbReference>
<keyword evidence="3 6" id="KW-0479">Metal-binding</keyword>
<sequence length="141" mass="16143">MSQFFTKSMARNIFYGGTLFSVLLFLALTFHTTWKVPQRSNAANLTEQVARGKHLWETRNCIGCHTLLGEGAYFAPELGNVYKRRGDAFIKVWIKAQPTKVPGRRQMPQFNFTDAQLDDLVAFLKWTSEINTENWPPNVEG</sequence>
<dbReference type="RefSeq" id="WP_048676704.1">
    <property type="nucleotide sequence ID" value="NZ_CBTJ020000111.1"/>
</dbReference>
<dbReference type="GO" id="GO:0046872">
    <property type="term" value="F:metal ion binding"/>
    <property type="evidence" value="ECO:0007669"/>
    <property type="project" value="UniProtKB-KW"/>
</dbReference>
<dbReference type="EC" id="1.7.2.5" evidence="9"/>
<accession>W6MCY9</accession>
<reference evidence="9" key="2">
    <citation type="submission" date="2014-03" db="EMBL/GenBank/DDBJ databases">
        <title>Candidatus Competibacter-lineage genomes retrieved from metagenomes reveal functional metabolic diversity.</title>
        <authorList>
            <person name="McIlroy S.J."/>
            <person name="Albertsen M."/>
            <person name="Andresen E.K."/>
            <person name="Saunders A.M."/>
            <person name="Kristiansen R."/>
            <person name="Stokholm-Bjerregaard M."/>
            <person name="Nielsen K.L."/>
            <person name="Nielsen P.H."/>
        </authorList>
    </citation>
    <scope>NUCLEOTIDE SEQUENCE</scope>
    <source>
        <strain evidence="9">Run_A_D11</strain>
    </source>
</reference>
<keyword evidence="1" id="KW-0813">Transport</keyword>
<dbReference type="STRING" id="1400863.BN873_980071"/>
<comment type="caution">
    <text evidence="9">The sequence shown here is derived from an EMBL/GenBank/DDBJ whole genome shotgun (WGS) entry which is preliminary data.</text>
</comment>
<proteinExistence type="predicted"/>
<evidence type="ECO:0000256" key="6">
    <source>
        <dbReference type="PROSITE-ProRule" id="PRU00433"/>
    </source>
</evidence>
<evidence type="ECO:0000256" key="2">
    <source>
        <dbReference type="ARBA" id="ARBA00022617"/>
    </source>
</evidence>
<keyword evidence="10" id="KW-1185">Reference proteome</keyword>
<evidence type="ECO:0000259" key="8">
    <source>
        <dbReference type="PROSITE" id="PS51007"/>
    </source>
</evidence>
<dbReference type="PANTHER" id="PTHR37823:SF1">
    <property type="entry name" value="CYTOCHROME C-553-LIKE"/>
    <property type="match status" value="1"/>
</dbReference>
<dbReference type="InterPro" id="IPR036909">
    <property type="entry name" value="Cyt_c-like_dom_sf"/>
</dbReference>
<name>W6MCY9_9GAMM</name>
<gene>
    <name evidence="9" type="primary">norC</name>
    <name evidence="9" type="ORF">BN873_980071</name>
</gene>
<feature type="transmembrane region" description="Helical" evidence="7">
    <location>
        <begin position="12"/>
        <end position="34"/>
    </location>
</feature>
<dbReference type="AlphaFoldDB" id="W6MCY9"/>
<feature type="domain" description="Cytochrome c" evidence="8">
    <location>
        <begin position="47"/>
        <end position="128"/>
    </location>
</feature>
<keyword evidence="5 6" id="KW-0408">Iron</keyword>
<keyword evidence="9" id="KW-0560">Oxidoreductase</keyword>
<evidence type="ECO:0000313" key="9">
    <source>
        <dbReference type="EMBL" id="CDI04470.1"/>
    </source>
</evidence>
<dbReference type="InterPro" id="IPR051811">
    <property type="entry name" value="Cytochrome_c550/c551-like"/>
</dbReference>
<evidence type="ECO:0000256" key="1">
    <source>
        <dbReference type="ARBA" id="ARBA00022448"/>
    </source>
</evidence>
<dbReference type="Gene3D" id="1.10.760.10">
    <property type="entry name" value="Cytochrome c-like domain"/>
    <property type="match status" value="1"/>
</dbReference>
<dbReference type="Pfam" id="PF00034">
    <property type="entry name" value="Cytochrom_C"/>
    <property type="match status" value="1"/>
</dbReference>
<dbReference type="GO" id="GO:0020037">
    <property type="term" value="F:heme binding"/>
    <property type="evidence" value="ECO:0007669"/>
    <property type="project" value="InterPro"/>
</dbReference>
<keyword evidence="7" id="KW-0812">Transmembrane</keyword>
<evidence type="ECO:0000256" key="5">
    <source>
        <dbReference type="ARBA" id="ARBA00023004"/>
    </source>
</evidence>
<protein>
    <submittedName>
        <fullName evidence="9">Nitric oxide reductase subunit C</fullName>
        <ecNumber evidence="9">1.7.2.5</ecNumber>
    </submittedName>
</protein>
<dbReference type="PANTHER" id="PTHR37823">
    <property type="entry name" value="CYTOCHROME C-553-LIKE"/>
    <property type="match status" value="1"/>
</dbReference>
<evidence type="ECO:0000256" key="3">
    <source>
        <dbReference type="ARBA" id="ARBA00022723"/>
    </source>
</evidence>